<protein>
    <submittedName>
        <fullName evidence="2">Uncharacterized protein</fullName>
    </submittedName>
</protein>
<dbReference type="RefSeq" id="XP_009535187.1">
    <property type="nucleotide sequence ID" value="XM_009536892.1"/>
</dbReference>
<feature type="region of interest" description="Disordered" evidence="1">
    <location>
        <begin position="1"/>
        <end position="80"/>
    </location>
</feature>
<feature type="compositionally biased region" description="Basic and acidic residues" evidence="1">
    <location>
        <begin position="11"/>
        <end position="22"/>
    </location>
</feature>
<evidence type="ECO:0000313" key="2">
    <source>
        <dbReference type="EMBL" id="EGZ10326.1"/>
    </source>
</evidence>
<keyword evidence="3" id="KW-1185">Reference proteome</keyword>
<evidence type="ECO:0000256" key="1">
    <source>
        <dbReference type="SAM" id="MobiDB-lite"/>
    </source>
</evidence>
<dbReference type="AlphaFoldDB" id="G5A4C1"/>
<dbReference type="OMA" id="WADDCET"/>
<feature type="region of interest" description="Disordered" evidence="1">
    <location>
        <begin position="214"/>
        <end position="377"/>
    </location>
</feature>
<reference evidence="2 3" key="1">
    <citation type="journal article" date="2006" name="Science">
        <title>Phytophthora genome sequences uncover evolutionary origins and mechanisms of pathogenesis.</title>
        <authorList>
            <person name="Tyler B.M."/>
            <person name="Tripathy S."/>
            <person name="Zhang X."/>
            <person name="Dehal P."/>
            <person name="Jiang R.H."/>
            <person name="Aerts A."/>
            <person name="Arredondo F.D."/>
            <person name="Baxter L."/>
            <person name="Bensasson D."/>
            <person name="Beynon J.L."/>
            <person name="Chapman J."/>
            <person name="Damasceno C.M."/>
            <person name="Dorrance A.E."/>
            <person name="Dou D."/>
            <person name="Dickerman A.W."/>
            <person name="Dubchak I.L."/>
            <person name="Garbelotto M."/>
            <person name="Gijzen M."/>
            <person name="Gordon S.G."/>
            <person name="Govers F."/>
            <person name="Grunwald N.J."/>
            <person name="Huang W."/>
            <person name="Ivors K.L."/>
            <person name="Jones R.W."/>
            <person name="Kamoun S."/>
            <person name="Krampis K."/>
            <person name="Lamour K.H."/>
            <person name="Lee M.K."/>
            <person name="McDonald W.H."/>
            <person name="Medina M."/>
            <person name="Meijer H.J."/>
            <person name="Nordberg E.K."/>
            <person name="Maclean D.J."/>
            <person name="Ospina-Giraldo M.D."/>
            <person name="Morris P.F."/>
            <person name="Phuntumart V."/>
            <person name="Putnam N.H."/>
            <person name="Rash S."/>
            <person name="Rose J.K."/>
            <person name="Sakihama Y."/>
            <person name="Salamov A.A."/>
            <person name="Savidor A."/>
            <person name="Scheuring C.F."/>
            <person name="Smith B.M."/>
            <person name="Sobral B.W."/>
            <person name="Terry A."/>
            <person name="Torto-Alalibo T.A."/>
            <person name="Win J."/>
            <person name="Xu Z."/>
            <person name="Zhang H."/>
            <person name="Grigoriev I.V."/>
            <person name="Rokhsar D.S."/>
            <person name="Boore J.L."/>
        </authorList>
    </citation>
    <scope>NUCLEOTIDE SEQUENCE [LARGE SCALE GENOMIC DNA]</scope>
    <source>
        <strain evidence="2 3">P6497</strain>
    </source>
</reference>
<feature type="compositionally biased region" description="Low complexity" evidence="1">
    <location>
        <begin position="268"/>
        <end position="282"/>
    </location>
</feature>
<evidence type="ECO:0000313" key="3">
    <source>
        <dbReference type="Proteomes" id="UP000002640"/>
    </source>
</evidence>
<organism evidence="2 3">
    <name type="scientific">Phytophthora sojae (strain P6497)</name>
    <name type="common">Soybean stem and root rot agent</name>
    <name type="synonym">Phytophthora megasperma f. sp. glycines</name>
    <dbReference type="NCBI Taxonomy" id="1094619"/>
    <lineage>
        <taxon>Eukaryota</taxon>
        <taxon>Sar</taxon>
        <taxon>Stramenopiles</taxon>
        <taxon>Oomycota</taxon>
        <taxon>Peronosporomycetes</taxon>
        <taxon>Peronosporales</taxon>
        <taxon>Peronosporaceae</taxon>
        <taxon>Phytophthora</taxon>
    </lineage>
</organism>
<dbReference type="EMBL" id="JH159159">
    <property type="protein sequence ID" value="EGZ10326.1"/>
    <property type="molecule type" value="Genomic_DNA"/>
</dbReference>
<feature type="compositionally biased region" description="Basic residues" evidence="1">
    <location>
        <begin position="365"/>
        <end position="377"/>
    </location>
</feature>
<feature type="compositionally biased region" description="Low complexity" evidence="1">
    <location>
        <begin position="27"/>
        <end position="39"/>
    </location>
</feature>
<accession>G5A4C1</accession>
<feature type="compositionally biased region" description="Basic and acidic residues" evidence="1">
    <location>
        <begin position="290"/>
        <end position="317"/>
    </location>
</feature>
<gene>
    <name evidence="2" type="ORF">PHYSODRAFT_522943</name>
</gene>
<feature type="compositionally biased region" description="Basic and acidic residues" evidence="1">
    <location>
        <begin position="227"/>
        <end position="255"/>
    </location>
</feature>
<sequence length="377" mass="42370">MLAEPGPFNFRHGDDTEEKDNGGDSGPNGNSGSSGSTKPSGRRVSILDLTGDSRPKEQASARPSSGTAKRQREVPDQVQWRPIAWGASGDAARPVGKEYLIDEKTACASLANLPIVRRKVRTDVQLVMRTGLTYHAAMKLLDKDTVAHDMFFPFELSCMLARMMFWNRLDSTYWTPYVPEIYYLRAEAILERWADDCETPEYWPNLIDYTQDDSDLLLGPDDDEGDSESRDATWEPSAEEKAKIARAKAREDELHPVSPLRRSKRRTSSMSSQSDSVSSAPSVKKRRKARPSDDRKKSPLARKDMNELKPEELKVIEKPGPGVTSWRHKGILTTFAPSTVDGRYGSWTRSSDEAEGGTSQTARPERRHLRGRMKIRK</sequence>
<proteinExistence type="predicted"/>
<dbReference type="KEGG" id="psoj:PHYSODRAFT_522943"/>
<dbReference type="Proteomes" id="UP000002640">
    <property type="component" value="Unassembled WGS sequence"/>
</dbReference>
<dbReference type="GeneID" id="20660574"/>
<dbReference type="InParanoid" id="G5A4C1"/>
<feature type="compositionally biased region" description="Acidic residues" evidence="1">
    <location>
        <begin position="214"/>
        <end position="226"/>
    </location>
</feature>
<name>G5A4C1_PHYSP</name>